<evidence type="ECO:0000259" key="11">
    <source>
        <dbReference type="Pfam" id="PF00133"/>
    </source>
</evidence>
<dbReference type="InterPro" id="IPR002300">
    <property type="entry name" value="aa-tRNA-synth_Ia"/>
</dbReference>
<dbReference type="Pfam" id="PF00133">
    <property type="entry name" value="tRNA-synt_1"/>
    <property type="match status" value="1"/>
</dbReference>
<keyword evidence="10" id="KW-0479">Metal-binding</keyword>
<keyword evidence="4 10" id="KW-0547">Nucleotide-binding</keyword>
<evidence type="ECO:0000256" key="1">
    <source>
        <dbReference type="ARBA" id="ARBA00006887"/>
    </source>
</evidence>
<dbReference type="InterPro" id="IPR002301">
    <property type="entry name" value="Ile-tRNA-ligase"/>
</dbReference>
<feature type="domain" description="Methionyl/Valyl/Leucyl/Isoleucyl-tRNA synthetase anticodon-binding" evidence="13">
    <location>
        <begin position="684"/>
        <end position="839"/>
    </location>
</feature>
<feature type="binding site" evidence="10">
    <location>
        <position position="560"/>
    </location>
    <ligand>
        <name>L-isoleucyl-5'-AMP</name>
        <dbReference type="ChEBI" id="CHEBI:178002"/>
    </ligand>
</feature>
<comment type="catalytic activity">
    <reaction evidence="9 10">
        <text>tRNA(Ile) + L-isoleucine + ATP = L-isoleucyl-tRNA(Ile) + AMP + diphosphate</text>
        <dbReference type="Rhea" id="RHEA:11060"/>
        <dbReference type="Rhea" id="RHEA-COMP:9666"/>
        <dbReference type="Rhea" id="RHEA-COMP:9695"/>
        <dbReference type="ChEBI" id="CHEBI:30616"/>
        <dbReference type="ChEBI" id="CHEBI:33019"/>
        <dbReference type="ChEBI" id="CHEBI:58045"/>
        <dbReference type="ChEBI" id="CHEBI:78442"/>
        <dbReference type="ChEBI" id="CHEBI:78528"/>
        <dbReference type="ChEBI" id="CHEBI:456215"/>
        <dbReference type="EC" id="6.1.1.5"/>
    </reaction>
</comment>
<evidence type="ECO:0000256" key="5">
    <source>
        <dbReference type="ARBA" id="ARBA00022840"/>
    </source>
</evidence>
<dbReference type="InterPro" id="IPR050081">
    <property type="entry name" value="Ile-tRNA_ligase"/>
</dbReference>
<dbReference type="InterPro" id="IPR010663">
    <property type="entry name" value="Znf_FPG/IleRS"/>
</dbReference>
<dbReference type="GO" id="GO:0006428">
    <property type="term" value="P:isoleucyl-tRNA aminoacylation"/>
    <property type="evidence" value="ECO:0007669"/>
    <property type="project" value="UniProtKB-UniRule"/>
</dbReference>
<dbReference type="OrthoDB" id="9810365at2"/>
<evidence type="ECO:0000259" key="13">
    <source>
        <dbReference type="Pfam" id="PF08264"/>
    </source>
</evidence>
<dbReference type="InterPro" id="IPR001412">
    <property type="entry name" value="aa-tRNA-synth_I_CS"/>
</dbReference>
<dbReference type="EC" id="6.1.1.5" evidence="10"/>
<feature type="binding site" evidence="10">
    <location>
        <position position="604"/>
    </location>
    <ligand>
        <name>ATP</name>
        <dbReference type="ChEBI" id="CHEBI:30616"/>
    </ligand>
</feature>
<dbReference type="AlphaFoldDB" id="A0A517DTM6"/>
<dbReference type="Proteomes" id="UP000320776">
    <property type="component" value="Chromosome"/>
</dbReference>
<dbReference type="NCBIfam" id="TIGR00392">
    <property type="entry name" value="ileS"/>
    <property type="match status" value="1"/>
</dbReference>
<evidence type="ECO:0000313" key="15">
    <source>
        <dbReference type="Proteomes" id="UP000320776"/>
    </source>
</evidence>
<feature type="binding site" evidence="10">
    <location>
        <position position="920"/>
    </location>
    <ligand>
        <name>Zn(2+)</name>
        <dbReference type="ChEBI" id="CHEBI:29105"/>
    </ligand>
</feature>
<keyword evidence="2 10" id="KW-0963">Cytoplasm</keyword>
<comment type="cofactor">
    <cofactor evidence="10">
        <name>Zn(2+)</name>
        <dbReference type="ChEBI" id="CHEBI:29105"/>
    </cofactor>
    <text evidence="10">Binds 1 zinc ion per subunit.</text>
</comment>
<dbReference type="InterPro" id="IPR014729">
    <property type="entry name" value="Rossmann-like_a/b/a_fold"/>
</dbReference>
<comment type="domain">
    <text evidence="10">IleRS has two distinct active sites: one for aminoacylation and one for editing. The misactivated valine is translocated from the active site to the editing site, which sterically excludes the correctly activated isoleucine. The single editing site contains two valyl binding pockets, one specific for each substrate (Val-AMP or Val-tRNA(Ile)).</text>
</comment>
<comment type="function">
    <text evidence="8 10">Catalyzes the attachment of isoleucine to tRNA(Ile). As IleRS can inadvertently accommodate and process structurally similar amino acids such as valine, to avoid such errors it has two additional distinct tRNA(Ile)-dependent editing activities. One activity is designated as 'pretransfer' editing and involves the hydrolysis of activated Val-AMP. The other activity is designated 'posttransfer' editing and involves deacylation of mischarged Val-tRNA(Ile).</text>
</comment>
<dbReference type="Pfam" id="PF06827">
    <property type="entry name" value="zf-FPG_IleRS"/>
    <property type="match status" value="1"/>
</dbReference>
<reference evidence="14 15" key="1">
    <citation type="submission" date="2019-02" db="EMBL/GenBank/DDBJ databases">
        <title>Closed genome of Sporomusa termitida DSM 4440.</title>
        <authorList>
            <person name="Poehlein A."/>
            <person name="Daniel R."/>
        </authorList>
    </citation>
    <scope>NUCLEOTIDE SEQUENCE [LARGE SCALE GENOMIC DNA]</scope>
    <source>
        <strain evidence="14 15">DSM 4440</strain>
    </source>
</reference>
<keyword evidence="10" id="KW-0862">Zinc</keyword>
<accession>A0A517DTM6</accession>
<feature type="domain" description="Zinc finger FPG/IleRS-type" evidence="12">
    <location>
        <begin position="897"/>
        <end position="925"/>
    </location>
</feature>
<dbReference type="GO" id="GO:0002161">
    <property type="term" value="F:aminoacyl-tRNA deacylase activity"/>
    <property type="evidence" value="ECO:0007669"/>
    <property type="project" value="InterPro"/>
</dbReference>
<comment type="similarity">
    <text evidence="1 10">Belongs to the class-I aminoacyl-tRNA synthetase family. IleS type 1 subfamily.</text>
</comment>
<keyword evidence="3 10" id="KW-0436">Ligase</keyword>
<dbReference type="GO" id="GO:0000049">
    <property type="term" value="F:tRNA binding"/>
    <property type="evidence" value="ECO:0007669"/>
    <property type="project" value="InterPro"/>
</dbReference>
<keyword evidence="6 10" id="KW-0648">Protein biosynthesis</keyword>
<dbReference type="EMBL" id="CP036259">
    <property type="protein sequence ID" value="QDR80697.1"/>
    <property type="molecule type" value="Genomic_DNA"/>
</dbReference>
<dbReference type="KEGG" id="sted:SPTER_20280"/>
<feature type="short sequence motif" description="'KMSKS' region" evidence="10">
    <location>
        <begin position="601"/>
        <end position="605"/>
    </location>
</feature>
<dbReference type="FunFam" id="3.40.50.620:FF:000152">
    <property type="entry name" value="Isoleucine--tRNA ligase"/>
    <property type="match status" value="1"/>
</dbReference>
<evidence type="ECO:0000256" key="2">
    <source>
        <dbReference type="ARBA" id="ARBA00022490"/>
    </source>
</evidence>
<dbReference type="SUPFAM" id="SSF52374">
    <property type="entry name" value="Nucleotidylyl transferase"/>
    <property type="match status" value="1"/>
</dbReference>
<dbReference type="GO" id="GO:0008270">
    <property type="term" value="F:zinc ion binding"/>
    <property type="evidence" value="ECO:0007669"/>
    <property type="project" value="UniProtKB-UniRule"/>
</dbReference>
<dbReference type="InterPro" id="IPR023585">
    <property type="entry name" value="Ile-tRNA-ligase_type1"/>
</dbReference>
<feature type="binding site" evidence="10">
    <location>
        <position position="900"/>
    </location>
    <ligand>
        <name>Zn(2+)</name>
        <dbReference type="ChEBI" id="CHEBI:29105"/>
    </ligand>
</feature>
<feature type="binding site" evidence="10">
    <location>
        <position position="903"/>
    </location>
    <ligand>
        <name>Zn(2+)</name>
        <dbReference type="ChEBI" id="CHEBI:29105"/>
    </ligand>
</feature>
<dbReference type="FunFam" id="1.10.730.20:FF:000001">
    <property type="entry name" value="Isoleucine--tRNA ligase"/>
    <property type="match status" value="1"/>
</dbReference>
<dbReference type="InterPro" id="IPR009080">
    <property type="entry name" value="tRNAsynth_Ia_anticodon-bd"/>
</dbReference>
<dbReference type="GO" id="GO:0004822">
    <property type="term" value="F:isoleucine-tRNA ligase activity"/>
    <property type="evidence" value="ECO:0007669"/>
    <property type="project" value="UniProtKB-UniRule"/>
</dbReference>
<protein>
    <recommendedName>
        <fullName evidence="10">Isoleucine--tRNA ligase</fullName>
        <ecNumber evidence="10">6.1.1.5</ecNumber>
    </recommendedName>
    <alternativeName>
        <fullName evidence="10">Isoleucyl-tRNA synthetase</fullName>
        <shortName evidence="10">IleRS</shortName>
    </alternativeName>
</protein>
<comment type="subcellular location">
    <subcellularLocation>
        <location evidence="10">Cytoplasm</location>
    </subcellularLocation>
</comment>
<evidence type="ECO:0000256" key="6">
    <source>
        <dbReference type="ARBA" id="ARBA00022917"/>
    </source>
</evidence>
<dbReference type="GO" id="GO:0005524">
    <property type="term" value="F:ATP binding"/>
    <property type="evidence" value="ECO:0007669"/>
    <property type="project" value="UniProtKB-UniRule"/>
</dbReference>
<keyword evidence="7 10" id="KW-0030">Aminoacyl-tRNA synthetase</keyword>
<dbReference type="SUPFAM" id="SSF47323">
    <property type="entry name" value="Anticodon-binding domain of a subclass of class I aminoacyl-tRNA synthetases"/>
    <property type="match status" value="1"/>
</dbReference>
<dbReference type="Gene3D" id="1.10.10.830">
    <property type="entry name" value="Ile-tRNA synthetase CP2 domain-like"/>
    <property type="match status" value="1"/>
</dbReference>
<keyword evidence="15" id="KW-1185">Reference proteome</keyword>
<dbReference type="PANTHER" id="PTHR42765">
    <property type="entry name" value="SOLEUCYL-TRNA SYNTHETASE"/>
    <property type="match status" value="1"/>
</dbReference>
<organism evidence="14 15">
    <name type="scientific">Sporomusa termitida</name>
    <dbReference type="NCBI Taxonomy" id="2377"/>
    <lineage>
        <taxon>Bacteria</taxon>
        <taxon>Bacillati</taxon>
        <taxon>Bacillota</taxon>
        <taxon>Negativicutes</taxon>
        <taxon>Selenomonadales</taxon>
        <taxon>Sporomusaceae</taxon>
        <taxon>Sporomusa</taxon>
    </lineage>
</organism>
<feature type="binding site" evidence="10">
    <location>
        <position position="923"/>
    </location>
    <ligand>
        <name>Zn(2+)</name>
        <dbReference type="ChEBI" id="CHEBI:29105"/>
    </ligand>
</feature>
<sequence>MDYSKTLNLPQTEFPMRANLPEREPKMLEYWREHQIYEKKLTKGKGQTKFVLHDGPPYANGNIHIGTALNKILKDIIVKYKSLQGFDAPYVPGWDTHGLPIEHAAIKILGLNRHELNPLDLRRECRQYALKCLDLQREDFKRLGVAGDWENPYVTLYPEYEAKQIEVFGAMAKKGYIYKGLKSVYWCTSCETALAEAEIEYAEKKSHSIYVKFPLIDDKGNLPVGVDAAKVYAVIWTTTPWTMPANVAICVHPDIEYAWVEINDEIYLLASELVESVVKANNLGEYTVLSTMKGAAIEGMVFSHPFFDRESPVILGEHVTLEAGTGCVHTAPGHGQEDFEVGMKYGLPVINPVDPAGKFTAEAGKFAGLAVADANVPVIKELAALSLLLGKSSIKHQYAHCWRCKNPIIYRATEQWFASVDGFRSEALAAIANDVKWIPTWGEDRIHNMVADRQDWCISRQRVWGLPIPIFYCIKCNQHIINDETIHAIKEVFRLEGSDAWWARKPEEILPRDFACPHCGHNEFRKETDIMDVWFDSGSSHAAVLEQRLELTWPADLYLEGSDQHRGWFQSSLLTSVATRGTAPYKAVLTHGFVVDGDGRKMSKSIGNTIFPQEVIKQYGADILRLWVASADYKADIRISKDILKQLAEVYRKIRNTFRYILGSLHDFNPATDKVAYHQLLEIDRWALMRLEQVRAKVTQAYEDYEFHLLYHTVHNFCAVDLSAFYLDILKDRVYTALPASVERRAAQTAMYEILNTLVAVVAPVLTFTAEEVWQYMPQAAGRPESVQLASWPVAHPEYFEPALEAKWDKILALRGEITKALETARRNKVIGHSLDAAVTLYAAGDELTALTAIQDDLATLLIVSDVALLNTFAQAPGEAYRAADLQLAVLVAPAQGLKCERCWIYSSTVNQDTEHPSLCDRCTTVVKNM</sequence>
<feature type="short sequence motif" description="'HIGH' region" evidence="10">
    <location>
        <begin position="57"/>
        <end position="67"/>
    </location>
</feature>
<keyword evidence="5 10" id="KW-0067">ATP-binding</keyword>
<evidence type="ECO:0000256" key="8">
    <source>
        <dbReference type="ARBA" id="ARBA00025217"/>
    </source>
</evidence>
<evidence type="ECO:0000256" key="7">
    <source>
        <dbReference type="ARBA" id="ARBA00023146"/>
    </source>
</evidence>
<dbReference type="PRINTS" id="PR00984">
    <property type="entry name" value="TRNASYNTHILE"/>
</dbReference>
<name>A0A517DTM6_9FIRM</name>
<dbReference type="HAMAP" id="MF_02002">
    <property type="entry name" value="Ile_tRNA_synth_type1"/>
    <property type="match status" value="1"/>
</dbReference>
<evidence type="ECO:0000256" key="4">
    <source>
        <dbReference type="ARBA" id="ARBA00022741"/>
    </source>
</evidence>
<dbReference type="Gene3D" id="3.90.740.10">
    <property type="entry name" value="Valyl/Leucyl/Isoleucyl-tRNA synthetase, editing domain"/>
    <property type="match status" value="1"/>
</dbReference>
<dbReference type="GO" id="GO:0005829">
    <property type="term" value="C:cytosol"/>
    <property type="evidence" value="ECO:0007669"/>
    <property type="project" value="TreeGrafter"/>
</dbReference>
<dbReference type="PANTHER" id="PTHR42765:SF1">
    <property type="entry name" value="ISOLEUCINE--TRNA LIGASE, MITOCHONDRIAL"/>
    <property type="match status" value="1"/>
</dbReference>
<dbReference type="Gene3D" id="1.10.730.20">
    <property type="match status" value="1"/>
</dbReference>
<evidence type="ECO:0000313" key="14">
    <source>
        <dbReference type="EMBL" id="QDR80697.1"/>
    </source>
</evidence>
<gene>
    <name evidence="10 14" type="primary">ileS</name>
    <name evidence="14" type="ORF">SPTER_20280</name>
</gene>
<dbReference type="CDD" id="cd00818">
    <property type="entry name" value="IleRS_core"/>
    <property type="match status" value="1"/>
</dbReference>
<evidence type="ECO:0000259" key="12">
    <source>
        <dbReference type="Pfam" id="PF06827"/>
    </source>
</evidence>
<proteinExistence type="inferred from homology"/>
<dbReference type="Pfam" id="PF08264">
    <property type="entry name" value="Anticodon_1"/>
    <property type="match status" value="1"/>
</dbReference>
<evidence type="ECO:0000256" key="9">
    <source>
        <dbReference type="ARBA" id="ARBA00048359"/>
    </source>
</evidence>
<comment type="subunit">
    <text evidence="10">Monomer.</text>
</comment>
<feature type="domain" description="Aminoacyl-tRNA synthetase class Ia" evidence="11">
    <location>
        <begin position="26"/>
        <end position="640"/>
    </location>
</feature>
<evidence type="ECO:0000256" key="10">
    <source>
        <dbReference type="HAMAP-Rule" id="MF_02002"/>
    </source>
</evidence>
<dbReference type="InterPro" id="IPR013155">
    <property type="entry name" value="M/V/L/I-tRNA-synth_anticd-bd"/>
</dbReference>
<dbReference type="PROSITE" id="PS00178">
    <property type="entry name" value="AA_TRNA_LIGASE_I"/>
    <property type="match status" value="1"/>
</dbReference>
<dbReference type="SUPFAM" id="SSF50677">
    <property type="entry name" value="ValRS/IleRS/LeuRS editing domain"/>
    <property type="match status" value="1"/>
</dbReference>
<dbReference type="Gene3D" id="3.40.50.620">
    <property type="entry name" value="HUPs"/>
    <property type="match status" value="2"/>
</dbReference>
<dbReference type="InterPro" id="IPR033708">
    <property type="entry name" value="Anticodon_Ile_BEm"/>
</dbReference>
<dbReference type="InterPro" id="IPR009008">
    <property type="entry name" value="Val/Leu/Ile-tRNA-synth_edit"/>
</dbReference>
<dbReference type="CDD" id="cd07960">
    <property type="entry name" value="Anticodon_Ia_Ile_BEm"/>
    <property type="match status" value="1"/>
</dbReference>
<evidence type="ECO:0000256" key="3">
    <source>
        <dbReference type="ARBA" id="ARBA00022598"/>
    </source>
</evidence>